<proteinExistence type="predicted"/>
<protein>
    <submittedName>
        <fullName evidence="2">Uncharacterized protein</fullName>
    </submittedName>
</protein>
<dbReference type="Proteomes" id="UP001501447">
    <property type="component" value="Unassembled WGS sequence"/>
</dbReference>
<name>A0ABP6BZB4_9ACTN</name>
<evidence type="ECO:0000256" key="1">
    <source>
        <dbReference type="SAM" id="MobiDB-lite"/>
    </source>
</evidence>
<feature type="region of interest" description="Disordered" evidence="1">
    <location>
        <begin position="25"/>
        <end position="65"/>
    </location>
</feature>
<organism evidence="2 3">
    <name type="scientific">Streptomyces axinellae</name>
    <dbReference type="NCBI Taxonomy" id="552788"/>
    <lineage>
        <taxon>Bacteria</taxon>
        <taxon>Bacillati</taxon>
        <taxon>Actinomycetota</taxon>
        <taxon>Actinomycetes</taxon>
        <taxon>Kitasatosporales</taxon>
        <taxon>Streptomycetaceae</taxon>
        <taxon>Streptomyces</taxon>
    </lineage>
</organism>
<reference evidence="3" key="1">
    <citation type="journal article" date="2019" name="Int. J. Syst. Evol. Microbiol.">
        <title>The Global Catalogue of Microorganisms (GCM) 10K type strain sequencing project: providing services to taxonomists for standard genome sequencing and annotation.</title>
        <authorList>
            <consortium name="The Broad Institute Genomics Platform"/>
            <consortium name="The Broad Institute Genome Sequencing Center for Infectious Disease"/>
            <person name="Wu L."/>
            <person name="Ma J."/>
        </authorList>
    </citation>
    <scope>NUCLEOTIDE SEQUENCE [LARGE SCALE GENOMIC DNA]</scope>
    <source>
        <strain evidence="3">JCM 16373</strain>
    </source>
</reference>
<evidence type="ECO:0000313" key="2">
    <source>
        <dbReference type="EMBL" id="GAA2594886.1"/>
    </source>
</evidence>
<dbReference type="EMBL" id="BAAARJ010000002">
    <property type="protein sequence ID" value="GAA2594886.1"/>
    <property type="molecule type" value="Genomic_DNA"/>
</dbReference>
<comment type="caution">
    <text evidence="2">The sequence shown here is derived from an EMBL/GenBank/DDBJ whole genome shotgun (WGS) entry which is preliminary data.</text>
</comment>
<gene>
    <name evidence="2" type="ORF">GCM10009863_04980</name>
</gene>
<evidence type="ECO:0000313" key="3">
    <source>
        <dbReference type="Proteomes" id="UP001501447"/>
    </source>
</evidence>
<sequence>MDEARRLPGPGARATVPAETEITWWGGRGGALRGGAQQAAGRGGAAHAPRCATAGPTPKEPPPRACARVRVRACPRPRPPGPRPAAVNVANYQNEIHPHGLEGRVAPFTSEATALGVSARDHLDAGALGYVAGSAGSGAAHRATAPRRS</sequence>
<accession>A0ABP6BZB4</accession>
<keyword evidence="3" id="KW-1185">Reference proteome</keyword>